<dbReference type="Pfam" id="PF00005">
    <property type="entry name" value="ABC_tran"/>
    <property type="match status" value="1"/>
</dbReference>
<evidence type="ECO:0000256" key="4">
    <source>
        <dbReference type="ARBA" id="ARBA00022840"/>
    </source>
</evidence>
<dbReference type="PROSITE" id="PS50893">
    <property type="entry name" value="ABC_TRANSPORTER_2"/>
    <property type="match status" value="1"/>
</dbReference>
<dbReference type="CDD" id="cd03259">
    <property type="entry name" value="ABC_Carb_Solutes_like"/>
    <property type="match status" value="1"/>
</dbReference>
<dbReference type="GO" id="GO:0016887">
    <property type="term" value="F:ATP hydrolysis activity"/>
    <property type="evidence" value="ECO:0007669"/>
    <property type="project" value="InterPro"/>
</dbReference>
<dbReference type="GO" id="GO:0055052">
    <property type="term" value="C:ATP-binding cassette (ABC) transporter complex, substrate-binding subunit-containing"/>
    <property type="evidence" value="ECO:0007669"/>
    <property type="project" value="TreeGrafter"/>
</dbReference>
<evidence type="ECO:0000256" key="2">
    <source>
        <dbReference type="ARBA" id="ARBA00022475"/>
    </source>
</evidence>
<dbReference type="InterPro" id="IPR027417">
    <property type="entry name" value="P-loop_NTPase"/>
</dbReference>
<accession>A0A7W2D6N1</accession>
<dbReference type="InterPro" id="IPR012340">
    <property type="entry name" value="NA-bd_OB-fold"/>
</dbReference>
<dbReference type="Pfam" id="PF17912">
    <property type="entry name" value="OB_MalK"/>
    <property type="match status" value="1"/>
</dbReference>
<dbReference type="InterPro" id="IPR003439">
    <property type="entry name" value="ABC_transporter-like_ATP-bd"/>
</dbReference>
<dbReference type="InterPro" id="IPR040582">
    <property type="entry name" value="OB_MalK-like"/>
</dbReference>
<dbReference type="SMART" id="SM00382">
    <property type="entry name" value="AAA"/>
    <property type="match status" value="1"/>
</dbReference>
<keyword evidence="3" id="KW-0547">Nucleotide-binding</keyword>
<proteinExistence type="predicted"/>
<evidence type="ECO:0000259" key="7">
    <source>
        <dbReference type="PROSITE" id="PS50893"/>
    </source>
</evidence>
<evidence type="ECO:0000256" key="6">
    <source>
        <dbReference type="ARBA" id="ARBA00023136"/>
    </source>
</evidence>
<keyword evidence="4 8" id="KW-0067">ATP-binding</keyword>
<keyword evidence="6" id="KW-0472">Membrane</keyword>
<dbReference type="GO" id="GO:0005524">
    <property type="term" value="F:ATP binding"/>
    <property type="evidence" value="ECO:0007669"/>
    <property type="project" value="UniProtKB-KW"/>
</dbReference>
<dbReference type="RefSeq" id="WP_181867130.1">
    <property type="nucleotide sequence ID" value="NZ_JACEQY010000044.1"/>
</dbReference>
<dbReference type="Gene3D" id="2.40.50.140">
    <property type="entry name" value="Nucleic acid-binding proteins"/>
    <property type="match status" value="1"/>
</dbReference>
<dbReference type="FunFam" id="3.40.50.300:FF:000042">
    <property type="entry name" value="Maltose/maltodextrin ABC transporter, ATP-binding protein"/>
    <property type="match status" value="1"/>
</dbReference>
<dbReference type="InterPro" id="IPR017871">
    <property type="entry name" value="ABC_transporter-like_CS"/>
</dbReference>
<gene>
    <name evidence="8" type="ORF">H1V43_30825</name>
</gene>
<dbReference type="Proteomes" id="UP000586976">
    <property type="component" value="Unassembled WGS sequence"/>
</dbReference>
<name>A0A7W2D6N1_9ACTN</name>
<dbReference type="PROSITE" id="PS00211">
    <property type="entry name" value="ABC_TRANSPORTER_1"/>
    <property type="match status" value="1"/>
</dbReference>
<dbReference type="SUPFAM" id="SSF52540">
    <property type="entry name" value="P-loop containing nucleoside triphosphate hydrolases"/>
    <property type="match status" value="1"/>
</dbReference>
<keyword evidence="1" id="KW-0813">Transport</keyword>
<evidence type="ECO:0000313" key="9">
    <source>
        <dbReference type="Proteomes" id="UP000586976"/>
    </source>
</evidence>
<feature type="domain" description="ABC transporter" evidence="7">
    <location>
        <begin position="4"/>
        <end position="235"/>
    </location>
</feature>
<organism evidence="8 9">
    <name type="scientific">Streptomyces himalayensis subsp. aureolus</name>
    <dbReference type="NCBI Taxonomy" id="2758039"/>
    <lineage>
        <taxon>Bacteria</taxon>
        <taxon>Bacillati</taxon>
        <taxon>Actinomycetota</taxon>
        <taxon>Actinomycetes</taxon>
        <taxon>Kitasatosporales</taxon>
        <taxon>Streptomycetaceae</taxon>
        <taxon>Streptomyces</taxon>
        <taxon>Streptomyces himalayensis</taxon>
    </lineage>
</organism>
<dbReference type="AlphaFoldDB" id="A0A7W2D6N1"/>
<evidence type="ECO:0000256" key="5">
    <source>
        <dbReference type="ARBA" id="ARBA00022967"/>
    </source>
</evidence>
<dbReference type="PANTHER" id="PTHR43875">
    <property type="entry name" value="MALTODEXTRIN IMPORT ATP-BINDING PROTEIN MSMX"/>
    <property type="match status" value="1"/>
</dbReference>
<evidence type="ECO:0000256" key="1">
    <source>
        <dbReference type="ARBA" id="ARBA00022448"/>
    </source>
</evidence>
<keyword evidence="9" id="KW-1185">Reference proteome</keyword>
<reference evidence="8 9" key="1">
    <citation type="submission" date="2020-07" db="EMBL/GenBank/DDBJ databases">
        <title>Streptomyces isolated from Indian soil.</title>
        <authorList>
            <person name="Mandal S."/>
            <person name="Maiti P.K."/>
        </authorList>
    </citation>
    <scope>NUCLEOTIDE SEQUENCE [LARGE SCALE GENOMIC DNA]</scope>
    <source>
        <strain evidence="8 9">PSKA54</strain>
    </source>
</reference>
<dbReference type="SUPFAM" id="SSF50331">
    <property type="entry name" value="MOP-like"/>
    <property type="match status" value="1"/>
</dbReference>
<dbReference type="InterPro" id="IPR015853">
    <property type="entry name" value="ABC_transpr_FbpC"/>
</dbReference>
<sequence length="363" mass="39484">MPGLEVRDLVKRLGDHTAVDGLSFQVEEGEFFVLLGPSGCGKSTTLRMVCGLEQPDEGQVLVGGREVTGLPPRERNLGMVFQEYGLYPSMDVFGNMAYGLQAQGGMREDEIRRRVEEAAERLGLTRYLASPITDLSGGEQQRVALGRAMVKDADAYLYDEPLSNLDPKLRHRVRRDILAMHRDKGKPTVYVTHDQTEAFAMGDRVAVIARGRVQQIAPATELAENPANMFVASFVGSPPMNLLEGRVRQDGAGLSVVVEDAVVELPEHWRAPLARLGGDHVVVGLPPASFRITADGGLKGEITDIEALIGETVVRLRTPAGSEVTAVFRDGEEGQLAVHDTLTMSVISNDVRLFDPSTERALS</sequence>
<dbReference type="EMBL" id="JACEQY010000044">
    <property type="protein sequence ID" value="MBA4865658.1"/>
    <property type="molecule type" value="Genomic_DNA"/>
</dbReference>
<comment type="caution">
    <text evidence="8">The sequence shown here is derived from an EMBL/GenBank/DDBJ whole genome shotgun (WGS) entry which is preliminary data.</text>
</comment>
<dbReference type="PANTHER" id="PTHR43875:SF15">
    <property type="entry name" value="TREHALOSE IMPORT ATP-BINDING PROTEIN SUGC"/>
    <property type="match status" value="1"/>
</dbReference>
<dbReference type="InterPro" id="IPR008995">
    <property type="entry name" value="Mo/tungstate-bd_C_term_dom"/>
</dbReference>
<evidence type="ECO:0000256" key="3">
    <source>
        <dbReference type="ARBA" id="ARBA00022741"/>
    </source>
</evidence>
<keyword evidence="5" id="KW-1278">Translocase</keyword>
<dbReference type="InterPro" id="IPR047641">
    <property type="entry name" value="ABC_transpr_MalK/UgpC-like"/>
</dbReference>
<dbReference type="Gene3D" id="3.40.50.300">
    <property type="entry name" value="P-loop containing nucleotide triphosphate hydrolases"/>
    <property type="match status" value="1"/>
</dbReference>
<evidence type="ECO:0000313" key="8">
    <source>
        <dbReference type="EMBL" id="MBA4865658.1"/>
    </source>
</evidence>
<dbReference type="GO" id="GO:0015408">
    <property type="term" value="F:ABC-type ferric iron transporter activity"/>
    <property type="evidence" value="ECO:0007669"/>
    <property type="project" value="InterPro"/>
</dbReference>
<dbReference type="InterPro" id="IPR003593">
    <property type="entry name" value="AAA+_ATPase"/>
</dbReference>
<keyword evidence="2" id="KW-1003">Cell membrane</keyword>
<protein>
    <submittedName>
        <fullName evidence="8">ABC transporter ATP-binding protein</fullName>
    </submittedName>
</protein>
<dbReference type="Gene3D" id="2.40.50.100">
    <property type="match status" value="1"/>
</dbReference>